<dbReference type="PANTHER" id="PTHR10942">
    <property type="entry name" value="LEISHMANOLYSIN-LIKE PEPTIDASE"/>
    <property type="match status" value="1"/>
</dbReference>
<dbReference type="Pfam" id="PF01457">
    <property type="entry name" value="Peptidase_M8"/>
    <property type="match status" value="1"/>
</dbReference>
<dbReference type="GO" id="GO:0005737">
    <property type="term" value="C:cytoplasm"/>
    <property type="evidence" value="ECO:0007669"/>
    <property type="project" value="TreeGrafter"/>
</dbReference>
<keyword evidence="6 8" id="KW-0482">Metalloprotease</keyword>
<keyword evidence="3 8" id="KW-0479">Metal-binding</keyword>
<reference evidence="10" key="1">
    <citation type="submission" date="2022-06" db="EMBL/GenBank/DDBJ databases">
        <authorList>
            <person name="Berger JAMES D."/>
            <person name="Berger JAMES D."/>
        </authorList>
    </citation>
    <scope>NUCLEOTIDE SEQUENCE [LARGE SCALE GENOMIC DNA]</scope>
</reference>
<organism evidence="10 11">
    <name type="scientific">Schistosoma rodhaini</name>
    <dbReference type="NCBI Taxonomy" id="6188"/>
    <lineage>
        <taxon>Eukaryota</taxon>
        <taxon>Metazoa</taxon>
        <taxon>Spiralia</taxon>
        <taxon>Lophotrochozoa</taxon>
        <taxon>Platyhelminthes</taxon>
        <taxon>Trematoda</taxon>
        <taxon>Digenea</taxon>
        <taxon>Strigeidida</taxon>
        <taxon>Schistosomatoidea</taxon>
        <taxon>Schistosomatidae</taxon>
        <taxon>Schistosoma</taxon>
    </lineage>
</organism>
<evidence type="ECO:0000256" key="2">
    <source>
        <dbReference type="ARBA" id="ARBA00022670"/>
    </source>
</evidence>
<evidence type="ECO:0000313" key="10">
    <source>
        <dbReference type="Proteomes" id="UP000050792"/>
    </source>
</evidence>
<protein>
    <recommendedName>
        <fullName evidence="9">Leishmanolysin-like peptidase</fullName>
        <ecNumber evidence="9">3.4.24.-</ecNumber>
    </recommendedName>
</protein>
<dbReference type="GO" id="GO:0004222">
    <property type="term" value="F:metalloendopeptidase activity"/>
    <property type="evidence" value="ECO:0007669"/>
    <property type="project" value="UniProtKB-UniRule"/>
</dbReference>
<evidence type="ECO:0000256" key="3">
    <source>
        <dbReference type="ARBA" id="ARBA00022723"/>
    </source>
</evidence>
<evidence type="ECO:0000256" key="1">
    <source>
        <dbReference type="ARBA" id="ARBA00005860"/>
    </source>
</evidence>
<feature type="binding site" evidence="8">
    <location>
        <position position="161"/>
    </location>
    <ligand>
        <name>Zn(2+)</name>
        <dbReference type="ChEBI" id="CHEBI:29105"/>
        <note>catalytic</note>
    </ligand>
</feature>
<comment type="similarity">
    <text evidence="1 9">Belongs to the peptidase M8 family.</text>
</comment>
<dbReference type="GO" id="GO:0007155">
    <property type="term" value="P:cell adhesion"/>
    <property type="evidence" value="ECO:0007669"/>
    <property type="project" value="InterPro"/>
</dbReference>
<dbReference type="Proteomes" id="UP000050792">
    <property type="component" value="Unassembled WGS sequence"/>
</dbReference>
<dbReference type="PANTHER" id="PTHR10942:SF44">
    <property type="entry name" value="LEISHMANOLYSIN-LIKE PEPTIDASE"/>
    <property type="match status" value="1"/>
</dbReference>
<sequence>MSYVFPKIKKAIEASSRYWESALIIDVKIPENALIQRTCETSSVRKTELENRPHCRRDYCSKMETCFNATIPDQYLSACYNRKYAKSKLIHSEGRGIAPNEYVLLVSNYNFSCGEGVLAWASHCSRDPQTSRPILGIINYCISAERIARTNDDFLEGTTKHELCHALGFVPTIYARLPDLSPQYRMPNGNLRPVQNVTLRWLSAVGEFRITKQVLRLPNMLREARRHFRCNQLQGIELQGGHLSHRIMGIDLMTPTKFSTYTISRIMLAYFKDTNFYDVDYSVATEFKWGKGLGCDFVTKSCYEFIKNRQRRREDIEPFCNTNDELKCINSENVLGYCQVYQYKVEMEPEFQFIDNLFNVSADNRKYYGGLNIFDYCPVLTVATSMDDKPLTCESQANGKLG</sequence>
<keyword evidence="10" id="KW-1185">Reference proteome</keyword>
<dbReference type="Gene3D" id="3.90.132.10">
    <property type="entry name" value="Leishmanolysin , domain 2"/>
    <property type="match status" value="1"/>
</dbReference>
<dbReference type="AlphaFoldDB" id="A0AA85FYN8"/>
<name>A0AA85FYN8_9TREM</name>
<evidence type="ECO:0000256" key="9">
    <source>
        <dbReference type="RuleBase" id="RU366077"/>
    </source>
</evidence>
<dbReference type="Gene3D" id="3.10.170.20">
    <property type="match status" value="1"/>
</dbReference>
<dbReference type="EC" id="3.4.24.-" evidence="9"/>
<feature type="active site" evidence="7">
    <location>
        <position position="162"/>
    </location>
</feature>
<dbReference type="InterPro" id="IPR001577">
    <property type="entry name" value="Peptidase_M8"/>
</dbReference>
<evidence type="ECO:0000256" key="7">
    <source>
        <dbReference type="PIRSR" id="PIRSR601577-1"/>
    </source>
</evidence>
<evidence type="ECO:0000256" key="5">
    <source>
        <dbReference type="ARBA" id="ARBA00022833"/>
    </source>
</evidence>
<evidence type="ECO:0000256" key="8">
    <source>
        <dbReference type="PIRSR" id="PIRSR601577-2"/>
    </source>
</evidence>
<keyword evidence="5 8" id="KW-0862">Zinc</keyword>
<dbReference type="WBParaSite" id="SRDH1_71080.1">
    <property type="protein sequence ID" value="SRDH1_71080.1"/>
    <property type="gene ID" value="SRDH1_71080"/>
</dbReference>
<keyword evidence="4 9" id="KW-0378">Hydrolase</keyword>
<reference evidence="11" key="2">
    <citation type="submission" date="2023-11" db="UniProtKB">
        <authorList>
            <consortium name="WormBaseParasite"/>
        </authorList>
    </citation>
    <scope>IDENTIFICATION</scope>
</reference>
<evidence type="ECO:0000313" key="11">
    <source>
        <dbReference type="WBParaSite" id="SRDH1_71080.1"/>
    </source>
</evidence>
<proteinExistence type="inferred from homology"/>
<dbReference type="GO" id="GO:0006508">
    <property type="term" value="P:proteolysis"/>
    <property type="evidence" value="ECO:0007669"/>
    <property type="project" value="UniProtKB-KW"/>
</dbReference>
<dbReference type="GO" id="GO:0046872">
    <property type="term" value="F:metal ion binding"/>
    <property type="evidence" value="ECO:0007669"/>
    <property type="project" value="UniProtKB-KW"/>
</dbReference>
<dbReference type="Gene3D" id="2.10.55.10">
    <property type="entry name" value="Leishmanolysin domain 3"/>
    <property type="match status" value="1"/>
</dbReference>
<dbReference type="SUPFAM" id="SSF55486">
    <property type="entry name" value="Metalloproteases ('zincins'), catalytic domain"/>
    <property type="match status" value="1"/>
</dbReference>
<feature type="binding site" evidence="8">
    <location>
        <position position="242"/>
    </location>
    <ligand>
        <name>Zn(2+)</name>
        <dbReference type="ChEBI" id="CHEBI:29105"/>
        <note>catalytic</note>
    </ligand>
</feature>
<evidence type="ECO:0000256" key="6">
    <source>
        <dbReference type="ARBA" id="ARBA00023049"/>
    </source>
</evidence>
<accession>A0AA85FYN8</accession>
<feature type="binding site" evidence="8">
    <location>
        <position position="165"/>
    </location>
    <ligand>
        <name>Zn(2+)</name>
        <dbReference type="ChEBI" id="CHEBI:29105"/>
        <note>catalytic</note>
    </ligand>
</feature>
<keyword evidence="2 9" id="KW-0645">Protease</keyword>
<dbReference type="GO" id="GO:0016020">
    <property type="term" value="C:membrane"/>
    <property type="evidence" value="ECO:0007669"/>
    <property type="project" value="InterPro"/>
</dbReference>
<evidence type="ECO:0000256" key="4">
    <source>
        <dbReference type="ARBA" id="ARBA00022801"/>
    </source>
</evidence>
<comment type="cofactor">
    <cofactor evidence="8 9">
        <name>Zn(2+)</name>
        <dbReference type="ChEBI" id="CHEBI:29105"/>
    </cofactor>
    <text evidence="8 9">Binds 1 zinc ion per subunit.</text>
</comment>